<dbReference type="SUPFAM" id="SSF46785">
    <property type="entry name" value="Winged helix' DNA-binding domain"/>
    <property type="match status" value="1"/>
</dbReference>
<dbReference type="PANTHER" id="PTHR33169:SF14">
    <property type="entry name" value="TRANSCRIPTIONAL REGULATOR RV3488"/>
    <property type="match status" value="1"/>
</dbReference>
<dbReference type="InterPro" id="IPR005149">
    <property type="entry name" value="Tscrpt_reg_PadR_N"/>
</dbReference>
<dbReference type="RefSeq" id="WP_289959877.1">
    <property type="nucleotide sequence ID" value="NZ_JAUEMJ010000013.1"/>
</dbReference>
<dbReference type="Pfam" id="PF03551">
    <property type="entry name" value="PadR"/>
    <property type="match status" value="1"/>
</dbReference>
<protein>
    <submittedName>
        <fullName evidence="2">PadR family transcriptional regulator</fullName>
    </submittedName>
</protein>
<proteinExistence type="predicted"/>
<evidence type="ECO:0000313" key="2">
    <source>
        <dbReference type="EMBL" id="MDN3243476.1"/>
    </source>
</evidence>
<gene>
    <name evidence="2" type="ORF">QWI33_27425</name>
</gene>
<dbReference type="Proteomes" id="UP001171902">
    <property type="component" value="Unassembled WGS sequence"/>
</dbReference>
<sequence length="117" mass="13241">MLDAMRQQWLHGFLDLCLLCLLGERRDYGLGLAQRLAESGFGEIPGGTLYPSLLRLEKQGLVQADWVSSTVGPRRKYYRLTAEGRAAADERVAVWREFRQAMDRIADRVDLAEVEAS</sequence>
<dbReference type="InterPro" id="IPR052509">
    <property type="entry name" value="Metal_resp_DNA-bind_regulator"/>
</dbReference>
<accession>A0ABT7YXV5</accession>
<organism evidence="2 3">
    <name type="scientific">Glycomyces tritici</name>
    <dbReference type="NCBI Taxonomy" id="2665176"/>
    <lineage>
        <taxon>Bacteria</taxon>
        <taxon>Bacillati</taxon>
        <taxon>Actinomycetota</taxon>
        <taxon>Actinomycetes</taxon>
        <taxon>Glycomycetales</taxon>
        <taxon>Glycomycetaceae</taxon>
        <taxon>Glycomyces</taxon>
    </lineage>
</organism>
<dbReference type="PANTHER" id="PTHR33169">
    <property type="entry name" value="PADR-FAMILY TRANSCRIPTIONAL REGULATOR"/>
    <property type="match status" value="1"/>
</dbReference>
<dbReference type="EMBL" id="JAUEMJ010000013">
    <property type="protein sequence ID" value="MDN3243476.1"/>
    <property type="molecule type" value="Genomic_DNA"/>
</dbReference>
<keyword evidence="3" id="KW-1185">Reference proteome</keyword>
<dbReference type="Gene3D" id="1.10.10.10">
    <property type="entry name" value="Winged helix-like DNA-binding domain superfamily/Winged helix DNA-binding domain"/>
    <property type="match status" value="1"/>
</dbReference>
<dbReference type="InterPro" id="IPR036388">
    <property type="entry name" value="WH-like_DNA-bd_sf"/>
</dbReference>
<evidence type="ECO:0000259" key="1">
    <source>
        <dbReference type="Pfam" id="PF03551"/>
    </source>
</evidence>
<reference evidence="2" key="1">
    <citation type="submission" date="2023-06" db="EMBL/GenBank/DDBJ databases">
        <title>Gycomyces niveus sp.nov., a novel actinomycete isolated from soil in Shouguang.</title>
        <authorList>
            <person name="Yang X."/>
            <person name="Zhao J."/>
        </authorList>
    </citation>
    <scope>NUCLEOTIDE SEQUENCE</scope>
    <source>
        <strain evidence="2">NEAU C2</strain>
    </source>
</reference>
<comment type="caution">
    <text evidence="2">The sequence shown here is derived from an EMBL/GenBank/DDBJ whole genome shotgun (WGS) entry which is preliminary data.</text>
</comment>
<evidence type="ECO:0000313" key="3">
    <source>
        <dbReference type="Proteomes" id="UP001171902"/>
    </source>
</evidence>
<feature type="domain" description="Transcription regulator PadR N-terminal" evidence="1">
    <location>
        <begin position="18"/>
        <end position="88"/>
    </location>
</feature>
<dbReference type="InterPro" id="IPR036390">
    <property type="entry name" value="WH_DNA-bd_sf"/>
</dbReference>
<name>A0ABT7YXV5_9ACTN</name>